<sequence length="322" mass="36706">VEMAPKDKNVAGSKRNRKGKTFGSSSARESIQKFGKKVVQRYGWEWFACQQKVKYMGDEFVNEITETKYKILPVRGKNVKFSARILNELLGTPNSDPDEFNSLKDKPPYGDIRHTLCGVDLTIRVWLKIVCSVLLPTKHLTEVTRDRVVLVYMPMTGMPINVGAILRQNMMKFRNNLRWRFYYGGLITYFLRAEGIEEETVDMTISYHRDLTGKLVDVTRTKALYTSNGLILFAQERQARDDIVIARMFGKAELQLRIGGCLVTDEEIETLADRYLLIESATFLCKSGPAFMEPLDDDEATADDAINDEEDNAEDEEANALM</sequence>
<dbReference type="Proteomes" id="UP000824120">
    <property type="component" value="Chromosome 3"/>
</dbReference>
<feature type="region of interest" description="Disordered" evidence="1">
    <location>
        <begin position="296"/>
        <end position="322"/>
    </location>
</feature>
<evidence type="ECO:0000313" key="3">
    <source>
        <dbReference type="EMBL" id="KAG5615804.1"/>
    </source>
</evidence>
<feature type="domain" description="Putative plant transposon protein" evidence="2">
    <location>
        <begin position="41"/>
        <end position="196"/>
    </location>
</feature>
<feature type="region of interest" description="Disordered" evidence="1">
    <location>
        <begin position="1"/>
        <end position="26"/>
    </location>
</feature>
<evidence type="ECO:0000259" key="2">
    <source>
        <dbReference type="Pfam" id="PF20167"/>
    </source>
</evidence>
<keyword evidence="4" id="KW-1185">Reference proteome</keyword>
<feature type="non-terminal residue" evidence="3">
    <location>
        <position position="1"/>
    </location>
</feature>
<dbReference type="AlphaFoldDB" id="A0A9J5ZUZ5"/>
<comment type="caution">
    <text evidence="3">The sequence shown here is derived from an EMBL/GenBank/DDBJ whole genome shotgun (WGS) entry which is preliminary data.</text>
</comment>
<organism evidence="3 4">
    <name type="scientific">Solanum commersonii</name>
    <name type="common">Commerson's wild potato</name>
    <name type="synonym">Commerson's nightshade</name>
    <dbReference type="NCBI Taxonomy" id="4109"/>
    <lineage>
        <taxon>Eukaryota</taxon>
        <taxon>Viridiplantae</taxon>
        <taxon>Streptophyta</taxon>
        <taxon>Embryophyta</taxon>
        <taxon>Tracheophyta</taxon>
        <taxon>Spermatophyta</taxon>
        <taxon>Magnoliopsida</taxon>
        <taxon>eudicotyledons</taxon>
        <taxon>Gunneridae</taxon>
        <taxon>Pentapetalae</taxon>
        <taxon>asterids</taxon>
        <taxon>lamiids</taxon>
        <taxon>Solanales</taxon>
        <taxon>Solanaceae</taxon>
        <taxon>Solanoideae</taxon>
        <taxon>Solaneae</taxon>
        <taxon>Solanum</taxon>
    </lineage>
</organism>
<feature type="non-terminal residue" evidence="3">
    <location>
        <position position="322"/>
    </location>
</feature>
<name>A0A9J5ZUZ5_SOLCO</name>
<proteinExistence type="predicted"/>
<dbReference type="InterPro" id="IPR046796">
    <property type="entry name" value="Transposase_32_dom"/>
</dbReference>
<dbReference type="EMBL" id="JACXVP010000003">
    <property type="protein sequence ID" value="KAG5615804.1"/>
    <property type="molecule type" value="Genomic_DNA"/>
</dbReference>
<dbReference type="Pfam" id="PF20167">
    <property type="entry name" value="Transposase_32"/>
    <property type="match status" value="1"/>
</dbReference>
<protein>
    <recommendedName>
        <fullName evidence="2">Putative plant transposon protein domain-containing protein</fullName>
    </recommendedName>
</protein>
<reference evidence="3 4" key="1">
    <citation type="submission" date="2020-09" db="EMBL/GenBank/DDBJ databases">
        <title>De no assembly of potato wild relative species, Solanum commersonii.</title>
        <authorList>
            <person name="Cho K."/>
        </authorList>
    </citation>
    <scope>NUCLEOTIDE SEQUENCE [LARGE SCALE GENOMIC DNA]</scope>
    <source>
        <strain evidence="3">LZ3.2</strain>
        <tissue evidence="3">Leaf</tissue>
    </source>
</reference>
<evidence type="ECO:0000256" key="1">
    <source>
        <dbReference type="SAM" id="MobiDB-lite"/>
    </source>
</evidence>
<dbReference type="OrthoDB" id="1001242at2759"/>
<gene>
    <name evidence="3" type="ORF">H5410_015628</name>
</gene>
<evidence type="ECO:0000313" key="4">
    <source>
        <dbReference type="Proteomes" id="UP000824120"/>
    </source>
</evidence>
<accession>A0A9J5ZUZ5</accession>